<evidence type="ECO:0000313" key="1">
    <source>
        <dbReference type="EMBL" id="SPC85447.1"/>
    </source>
</evidence>
<dbReference type="EMBL" id="OIVN01000780">
    <property type="protein sequence ID" value="SPC85447.1"/>
    <property type="molecule type" value="Genomic_DNA"/>
</dbReference>
<proteinExistence type="predicted"/>
<gene>
    <name evidence="1" type="ORF">FSB_LOCUS13329</name>
</gene>
<organism evidence="1">
    <name type="scientific">Fagus sylvatica</name>
    <name type="common">Beechnut</name>
    <dbReference type="NCBI Taxonomy" id="28930"/>
    <lineage>
        <taxon>Eukaryota</taxon>
        <taxon>Viridiplantae</taxon>
        <taxon>Streptophyta</taxon>
        <taxon>Embryophyta</taxon>
        <taxon>Tracheophyta</taxon>
        <taxon>Spermatophyta</taxon>
        <taxon>Magnoliopsida</taxon>
        <taxon>eudicotyledons</taxon>
        <taxon>Gunneridae</taxon>
        <taxon>Pentapetalae</taxon>
        <taxon>rosids</taxon>
        <taxon>fabids</taxon>
        <taxon>Fagales</taxon>
        <taxon>Fagaceae</taxon>
        <taxon>Fagus</taxon>
    </lineage>
</organism>
<name>A0A2N9F393_FAGSY</name>
<dbReference type="AlphaFoldDB" id="A0A2N9F393"/>
<accession>A0A2N9F393</accession>
<reference evidence="1" key="1">
    <citation type="submission" date="2018-02" db="EMBL/GenBank/DDBJ databases">
        <authorList>
            <person name="Cohen D.B."/>
            <person name="Kent A.D."/>
        </authorList>
    </citation>
    <scope>NUCLEOTIDE SEQUENCE</scope>
</reference>
<protein>
    <submittedName>
        <fullName evidence="1">Uncharacterized protein</fullName>
    </submittedName>
</protein>
<sequence length="57" mass="6216">MPICFNRRGISRSAAFASTGAESADLLQQKGREPIGGRGRWIGGRGDGRETIYFNTE</sequence>